<dbReference type="SMART" id="SM00530">
    <property type="entry name" value="HTH_XRE"/>
    <property type="match status" value="1"/>
</dbReference>
<dbReference type="Proteomes" id="UP000016900">
    <property type="component" value="Chromosome"/>
</dbReference>
<name>U3U7J2_9GAMM</name>
<gene>
    <name evidence="1" type="ORF">HHS_04070</name>
</gene>
<dbReference type="PANTHER" id="PTHR34475:SF1">
    <property type="entry name" value="CYTOSKELETON PROTEIN RODZ"/>
    <property type="match status" value="1"/>
</dbReference>
<dbReference type="RefSeq" id="WP_022564396.1">
    <property type="nucleotide sequence ID" value="NZ_CP010907.1"/>
</dbReference>
<evidence type="ECO:0000313" key="2">
    <source>
        <dbReference type="Proteomes" id="UP000016900"/>
    </source>
</evidence>
<dbReference type="OrthoDB" id="9790252at2"/>
<dbReference type="PROSITE" id="PS50943">
    <property type="entry name" value="HTH_CROC1"/>
    <property type="match status" value="1"/>
</dbReference>
<dbReference type="Pfam" id="PF13413">
    <property type="entry name" value="HTH_25"/>
    <property type="match status" value="1"/>
</dbReference>
<dbReference type="SUPFAM" id="SSF47413">
    <property type="entry name" value="lambda repressor-like DNA-binding domains"/>
    <property type="match status" value="1"/>
</dbReference>
<dbReference type="PATRIC" id="fig|1235990.3.peg.404"/>
<dbReference type="NCBIfam" id="NF008109">
    <property type="entry name" value="PRK10856.1"/>
    <property type="match status" value="1"/>
</dbReference>
<dbReference type="Gene3D" id="1.10.260.40">
    <property type="entry name" value="lambda repressor-like DNA-binding domains"/>
    <property type="match status" value="1"/>
</dbReference>
<protein>
    <submittedName>
        <fullName evidence="1">Uncharacterized protein</fullName>
    </submittedName>
</protein>
<dbReference type="KEGG" id="pck:BMSBPS_0032"/>
<sequence length="193" mass="22363">MNNEAIQEKSASLYSTGERLRLARENMGLTQQNIAERLCLKLSTVRAIEEDRAPDNVSFTFLRGYICSYARLVHVSEDDLLSITPLKQHTRTPIVPMKSFSLGKKRKKRNLNLIIFTWLIILILISLNGTWWWKNYKSLQKERFSIFKNESSKGSLTDHYILSKDNSKVSISIASDDKFKNDSNMIQFIKNKN</sequence>
<dbReference type="AlphaFoldDB" id="U3U7J2"/>
<dbReference type="STRING" id="1235990.BMSBPS_0032"/>
<dbReference type="eggNOG" id="COG1426">
    <property type="taxonomic scope" value="Bacteria"/>
</dbReference>
<dbReference type="KEGG" id="hhs:HHS_04070"/>
<organism evidence="1 2">
    <name type="scientific">Candidatus Pantoea carbekii</name>
    <dbReference type="NCBI Taxonomy" id="1235990"/>
    <lineage>
        <taxon>Bacteria</taxon>
        <taxon>Pseudomonadati</taxon>
        <taxon>Pseudomonadota</taxon>
        <taxon>Gammaproteobacteria</taxon>
        <taxon>Enterobacterales</taxon>
        <taxon>Erwiniaceae</taxon>
        <taxon>Pantoea</taxon>
    </lineage>
</organism>
<evidence type="ECO:0000313" key="1">
    <source>
        <dbReference type="EMBL" id="BAO00377.1"/>
    </source>
</evidence>
<proteinExistence type="predicted"/>
<dbReference type="PANTHER" id="PTHR34475">
    <property type="match status" value="1"/>
</dbReference>
<keyword evidence="2" id="KW-1185">Reference proteome</keyword>
<dbReference type="CDD" id="cd00093">
    <property type="entry name" value="HTH_XRE"/>
    <property type="match status" value="1"/>
</dbReference>
<accession>U3U7J2</accession>
<dbReference type="InterPro" id="IPR010982">
    <property type="entry name" value="Lambda_DNA-bd_dom_sf"/>
</dbReference>
<dbReference type="GO" id="GO:0003677">
    <property type="term" value="F:DNA binding"/>
    <property type="evidence" value="ECO:0007669"/>
    <property type="project" value="InterPro"/>
</dbReference>
<dbReference type="InterPro" id="IPR050400">
    <property type="entry name" value="Bact_Cytoskel_RodZ"/>
</dbReference>
<reference evidence="1 2" key="1">
    <citation type="submission" date="2012-10" db="EMBL/GenBank/DDBJ databases">
        <title>Genome sequence of the symbiont of the pentatomidae stink bug Halyomorpha halys.</title>
        <authorList>
            <person name="Kobayashi H."/>
            <person name="Fujii-Muramatsu R."/>
            <person name="Takeishi K."/>
            <person name="Noda H."/>
        </authorList>
    </citation>
    <scope>NUCLEOTIDE SEQUENCE [LARGE SCALE GENOMIC DNA]</scope>
</reference>
<dbReference type="InterPro" id="IPR001387">
    <property type="entry name" value="Cro/C1-type_HTH"/>
</dbReference>
<dbReference type="EMBL" id="AP012554">
    <property type="protein sequence ID" value="BAO00377.1"/>
    <property type="molecule type" value="Genomic_DNA"/>
</dbReference>